<organism evidence="2 3">
    <name type="scientific">Tuber aestivum</name>
    <name type="common">summer truffle</name>
    <dbReference type="NCBI Taxonomy" id="59557"/>
    <lineage>
        <taxon>Eukaryota</taxon>
        <taxon>Fungi</taxon>
        <taxon>Dikarya</taxon>
        <taxon>Ascomycota</taxon>
        <taxon>Pezizomycotina</taxon>
        <taxon>Pezizomycetes</taxon>
        <taxon>Pezizales</taxon>
        <taxon>Tuberaceae</taxon>
        <taxon>Tuber</taxon>
    </lineage>
</organism>
<name>A0A292QAA1_9PEZI</name>
<evidence type="ECO:0000313" key="2">
    <source>
        <dbReference type="EMBL" id="CUS15700.1"/>
    </source>
</evidence>
<feature type="compositionally biased region" description="Polar residues" evidence="1">
    <location>
        <begin position="16"/>
        <end position="38"/>
    </location>
</feature>
<gene>
    <name evidence="2" type="ORF">GSTUAT00000193001</name>
</gene>
<evidence type="ECO:0000256" key="1">
    <source>
        <dbReference type="SAM" id="MobiDB-lite"/>
    </source>
</evidence>
<feature type="region of interest" description="Disordered" evidence="1">
    <location>
        <begin position="91"/>
        <end position="120"/>
    </location>
</feature>
<feature type="region of interest" description="Disordered" evidence="1">
    <location>
        <begin position="349"/>
        <end position="422"/>
    </location>
</feature>
<dbReference type="AlphaFoldDB" id="A0A292QAA1"/>
<evidence type="ECO:0000313" key="3">
    <source>
        <dbReference type="Proteomes" id="UP001412239"/>
    </source>
</evidence>
<feature type="compositionally biased region" description="Acidic residues" evidence="1">
    <location>
        <begin position="361"/>
        <end position="386"/>
    </location>
</feature>
<feature type="compositionally biased region" description="Polar residues" evidence="1">
    <location>
        <begin position="46"/>
        <end position="56"/>
    </location>
</feature>
<dbReference type="EMBL" id="LN890944">
    <property type="protein sequence ID" value="CUS15700.1"/>
    <property type="molecule type" value="Genomic_DNA"/>
</dbReference>
<sequence length="422" mass="47769">MPLYNKTRTPHAMSTRKMTGSMSGRKQSTIGSSGSLLDSSARVPINGTSSVEPPETSNDKTPLDKPLRATVSETAWSGISEALGKMDISKEEVEPPAADPTALGSGDSGPANSPKDSVFMPSEKTAFDMDVGKFLKDRLDGHVTSYPLHDAQPWPPGVYPAVPSICADSLEGHEFLWAEAAVFEKNKFNTKPQSLKSLEKTLTRLCSEPNNKKPRSKKQKQTRAFKRSLRAHRLRLETLAICAKRIADTVREIYEKRENDFFMNEDEREKAGEIEFRVWRIRVASRRVRWLRRRSPEYEALARDLKEIILLEISKNKNICRQLRERYRSVVWGQKGWKADVGLLESDGVREEWDSERSEEGGESDEYDESEDTEDESEVDYDDEPQDPPNSHGSKRKSGGGSGPREKKIPFIRLVVRRRRDG</sequence>
<feature type="compositionally biased region" description="Basic and acidic residues" evidence="1">
    <location>
        <begin position="57"/>
        <end position="67"/>
    </location>
</feature>
<feature type="compositionally biased region" description="Basic and acidic residues" evidence="1">
    <location>
        <begin position="349"/>
        <end position="360"/>
    </location>
</feature>
<dbReference type="Proteomes" id="UP001412239">
    <property type="component" value="Unassembled WGS sequence"/>
</dbReference>
<protein>
    <submittedName>
        <fullName evidence="2">Uncharacterized protein</fullName>
    </submittedName>
</protein>
<proteinExistence type="predicted"/>
<accession>A0A292QAA1</accession>
<reference evidence="2" key="1">
    <citation type="submission" date="2015-10" db="EMBL/GenBank/DDBJ databases">
        <authorList>
            <person name="Regsiter A."/>
            <person name="william w."/>
        </authorList>
    </citation>
    <scope>NUCLEOTIDE SEQUENCE</scope>
    <source>
        <strain evidence="2">Montdore</strain>
    </source>
</reference>
<keyword evidence="3" id="KW-1185">Reference proteome</keyword>
<feature type="region of interest" description="Disordered" evidence="1">
    <location>
        <begin position="1"/>
        <end position="71"/>
    </location>
</feature>